<sequence>MPVLIVVLADVRARGGHVARDVLIERAAERDVDELAAAAHAEHRLARLDELVQQFELVHVAHAIAGPFGTRVGRRVGLRRHVGAALQQQPVQMLRVVAQPDVARMQHPLMADGRNHEHEHVARHHPVRDRFLEILQRLAAQPRRADFWMEDARRHADAQRTLRDPLAGAIEEPPRARRDDPAEHRPRRVALFQVRRRRGRGRAGRRRARRLEIGRCAEARRRRAGFRARAGCSGTRRRCARARRAGGCGGVRAGPGRHGGRLHARAAGGDAGRAGLGDRAARRRARIADILRGCDLRGERADVNGRARGRFVCDGGRRGRLTGVFRRRRCRRRTGLIGPCGRVFAHDGSLARRSRGESTRIHYASVHDRRQTDRISSILLQRCGEFTPMWATVTRRRAPFGMRSEARGAQQQRSAAARQRAPRGRLRRRDTSTPRPRAIPYRCARRANGRARNDSRMRYRTRTAVKRVPVAIDRPRAPSLPAPTSARAAVRRRRRVACEAPARAAAPPRRNAVLQCANRPPSAIARLREAPNRADPLRQPDRTRYRHDHFRPLPAARPPRRRSRRRRDDEPRARRSRARTDRRSGGARRARVHRGRRAARARGRRRARSPARGGHRAVTARGHSGVGEGSVRRRGPGHARGLPRARRRAPGRRRRRRGRPPQARGRRARRPHEHERIRVLRPGPQSALRHAALAVPARRAGRRADRGRLVVGRGRIGCGRHGGRRARDRYGRLDPHPRRTLRSDGLQADREPDSEARRRAAVDDARFVRPDRRIGRVLRARRPDPRGPRAARVRRAPARGRAARRADELCDGRHGRARRHVARRRAQASGSGGRDRVGRALRAARHAARHQPHRFRFDRGACVASPARRAPPRRVRSARARAHPEGRAGERRRLPRSRRRARGAHRRGGAHRVAALRCARRADGAHRAAAHRRARTGRRRVRPHERARAAQPERVQFSRCVRAIAAVPSARHGARRPDARRRTASRRRAARDRPGGRSGARDDPLSAPTRAPDAAPSKSGATFALKSDDSFSPTARRNPVSMNNLTLSLRRERRLLVLLALVCLALLAGALYLQYVKNEDPCPLCIIQRYFFVLIAVFAFIGAGMASGAGVAVTEALIVLSAAAGVGTAARHLYVQLNPGFSCGFDALQPVVDSLPPARWLPGVFKVAGLCETVYPPIFGILLPGWALIAFVLIAVPVAVSLLRHRGRLR</sequence>
<dbReference type="HAMAP" id="MF_00286">
    <property type="entry name" value="DsbB"/>
    <property type="match status" value="1"/>
</dbReference>
<name>Q3JPV7_BURP1</name>
<keyword evidence="3 14" id="KW-0813">Transport</keyword>
<evidence type="ECO:0000256" key="8">
    <source>
        <dbReference type="ARBA" id="ARBA00022989"/>
    </source>
</evidence>
<keyword evidence="8 14" id="KW-1133">Transmembrane helix</keyword>
<gene>
    <name evidence="14" type="primary">dsbB</name>
    <name evidence="17" type="ordered locus">BURPS1710b_3018</name>
</gene>
<feature type="topological domain" description="Periplasmic" evidence="14">
    <location>
        <begin position="1131"/>
        <end position="1185"/>
    </location>
</feature>
<feature type="region of interest" description="Disordered" evidence="15">
    <location>
        <begin position="782"/>
        <end position="836"/>
    </location>
</feature>
<feature type="region of interest" description="Disordered" evidence="15">
    <location>
        <begin position="865"/>
        <end position="955"/>
    </location>
</feature>
<keyword evidence="9 14" id="KW-0560">Oxidoreductase</keyword>
<evidence type="ECO:0000256" key="5">
    <source>
        <dbReference type="ARBA" id="ARBA00022519"/>
    </source>
</evidence>
<comment type="subcellular location">
    <subcellularLocation>
        <location evidence="1 14">Cell inner membrane</location>
        <topology evidence="1 14">Multi-pass membrane protein</topology>
    </subcellularLocation>
</comment>
<evidence type="ECO:0000256" key="3">
    <source>
        <dbReference type="ARBA" id="ARBA00022448"/>
    </source>
</evidence>
<feature type="compositionally biased region" description="Basic and acidic residues" evidence="15">
    <location>
        <begin position="728"/>
        <end position="737"/>
    </location>
</feature>
<evidence type="ECO:0000313" key="18">
    <source>
        <dbReference type="Proteomes" id="UP000002700"/>
    </source>
</evidence>
<keyword evidence="10 14" id="KW-0472">Membrane</keyword>
<proteinExistence type="inferred from homology"/>
<accession>Q3JPV7</accession>
<feature type="compositionally biased region" description="Basic residues" evidence="15">
    <location>
        <begin position="815"/>
        <end position="826"/>
    </location>
</feature>
<dbReference type="PANTHER" id="PTHR36570:SF3">
    <property type="entry name" value="DISULFIDE BOND FORMATION PROTEIN B"/>
    <property type="match status" value="1"/>
</dbReference>
<dbReference type="NCBIfam" id="NF002552">
    <property type="entry name" value="PRK02110.1"/>
    <property type="match status" value="1"/>
</dbReference>
<comment type="function">
    <text evidence="14">Required for disulfide bond formation in some periplasmic proteins. Acts by oxidizing the DsbA protein.</text>
</comment>
<protein>
    <recommendedName>
        <fullName evidence="14">Disulfide bond formation protein B</fullName>
    </recommendedName>
    <alternativeName>
        <fullName evidence="14">Disulfide oxidoreductase</fullName>
    </alternativeName>
</protein>
<comment type="caution">
    <text evidence="14">Lacks conserved residue(s) required for the propagation of feature annotation.</text>
</comment>
<dbReference type="PANTHER" id="PTHR36570">
    <property type="entry name" value="DISULFIDE BOND FORMATION PROTEIN B"/>
    <property type="match status" value="1"/>
</dbReference>
<evidence type="ECO:0000313" key="17">
    <source>
        <dbReference type="EMBL" id="ABA51037.1"/>
    </source>
</evidence>
<dbReference type="Proteomes" id="UP000002700">
    <property type="component" value="Chromosome I"/>
</dbReference>
<comment type="similarity">
    <text evidence="2 14">Belongs to the DsbB family.</text>
</comment>
<feature type="region of interest" description="Disordered" evidence="15">
    <location>
        <begin position="719"/>
        <end position="760"/>
    </location>
</feature>
<evidence type="ECO:0000256" key="6">
    <source>
        <dbReference type="ARBA" id="ARBA00022692"/>
    </source>
</evidence>
<feature type="compositionally biased region" description="Basic residues" evidence="15">
    <location>
        <begin position="632"/>
        <end position="671"/>
    </location>
</feature>
<feature type="compositionally biased region" description="Basic and acidic residues" evidence="15">
    <location>
        <begin position="566"/>
        <end position="584"/>
    </location>
</feature>
<dbReference type="Pfam" id="PF02600">
    <property type="entry name" value="DsbB"/>
    <property type="match status" value="1"/>
</dbReference>
<evidence type="ECO:0000256" key="7">
    <source>
        <dbReference type="ARBA" id="ARBA00022982"/>
    </source>
</evidence>
<organism evidence="17 18">
    <name type="scientific">Burkholderia pseudomallei (strain 1710b)</name>
    <dbReference type="NCBI Taxonomy" id="320372"/>
    <lineage>
        <taxon>Bacteria</taxon>
        <taxon>Pseudomonadati</taxon>
        <taxon>Pseudomonadota</taxon>
        <taxon>Betaproteobacteria</taxon>
        <taxon>Burkholderiales</taxon>
        <taxon>Burkholderiaceae</taxon>
        <taxon>Burkholderia</taxon>
        <taxon>pseudomallei group</taxon>
    </lineage>
</organism>
<evidence type="ECO:0000256" key="4">
    <source>
        <dbReference type="ARBA" id="ARBA00022475"/>
    </source>
</evidence>
<dbReference type="KEGG" id="bpm:BURPS1710b_3018"/>
<dbReference type="EMBL" id="CP000124">
    <property type="protein sequence ID" value="ABA51037.1"/>
    <property type="molecule type" value="Genomic_DNA"/>
</dbReference>
<dbReference type="EnsemblBacteria" id="ABA51037">
    <property type="protein sequence ID" value="ABA51037"/>
    <property type="gene ID" value="BURPS1710b_3018"/>
</dbReference>
<feature type="compositionally biased region" description="Basic and acidic residues" evidence="15">
    <location>
        <begin position="526"/>
        <end position="543"/>
    </location>
</feature>
<feature type="topological domain" description="Cytoplasmic" evidence="14">
    <location>
        <begin position="1"/>
        <end position="1055"/>
    </location>
</feature>
<evidence type="ECO:0000256" key="13">
    <source>
        <dbReference type="ARBA" id="ARBA00023284"/>
    </source>
</evidence>
<evidence type="ECO:0000256" key="14">
    <source>
        <dbReference type="HAMAP-Rule" id="MF_00286"/>
    </source>
</evidence>
<keyword evidence="11 14" id="KW-1015">Disulfide bond</keyword>
<feature type="compositionally biased region" description="Basic residues" evidence="15">
    <location>
        <begin position="789"/>
        <end position="803"/>
    </location>
</feature>
<evidence type="ECO:0000256" key="10">
    <source>
        <dbReference type="ARBA" id="ARBA00023136"/>
    </source>
</evidence>
<feature type="compositionally biased region" description="Basic residues" evidence="15">
    <location>
        <begin position="585"/>
        <end position="615"/>
    </location>
</feature>
<feature type="compositionally biased region" description="Basic and acidic residues" evidence="15">
    <location>
        <begin position="882"/>
        <end position="892"/>
    </location>
</feature>
<dbReference type="GO" id="GO:0005886">
    <property type="term" value="C:plasma membrane"/>
    <property type="evidence" value="ECO:0007669"/>
    <property type="project" value="UniProtKB-SubCell"/>
</dbReference>
<reference evidence="17 18" key="1">
    <citation type="submission" date="2005-09" db="EMBL/GenBank/DDBJ databases">
        <authorList>
            <person name="Woods D.E."/>
            <person name="Nierman W.C."/>
        </authorList>
    </citation>
    <scope>NUCLEOTIDE SEQUENCE [LARGE SCALE GENOMIC DNA]</scope>
    <source>
        <strain evidence="17 18">1710b</strain>
    </source>
</reference>
<feature type="compositionally biased region" description="Basic residues" evidence="15">
    <location>
        <begin position="928"/>
        <end position="945"/>
    </location>
</feature>
<feature type="region of interest" description="Disordered" evidence="15">
    <location>
        <begin position="968"/>
        <end position="1037"/>
    </location>
</feature>
<evidence type="ECO:0000256" key="9">
    <source>
        <dbReference type="ARBA" id="ARBA00023002"/>
    </source>
</evidence>
<feature type="compositionally biased region" description="Basic and acidic residues" evidence="15">
    <location>
        <begin position="991"/>
        <end position="1004"/>
    </location>
</feature>
<feature type="region of interest" description="Disordered" evidence="15">
    <location>
        <begin position="166"/>
        <end position="186"/>
    </location>
</feature>
<feature type="region of interest" description="Disordered" evidence="15">
    <location>
        <begin position="524"/>
        <end position="688"/>
    </location>
</feature>
<feature type="region of interest" description="Disordered" evidence="15">
    <location>
        <begin position="402"/>
        <end position="436"/>
    </location>
</feature>
<feature type="compositionally biased region" description="Basic residues" evidence="15">
    <location>
        <begin position="870"/>
        <end position="881"/>
    </location>
</feature>
<dbReference type="Gene3D" id="1.20.1550.10">
    <property type="entry name" value="DsbB-like"/>
    <property type="match status" value="1"/>
</dbReference>
<keyword evidence="4 14" id="KW-1003">Cell membrane</keyword>
<dbReference type="HOGENOM" id="CLU_269779_0_0_4"/>
<feature type="transmembrane region" description="Helical" evidence="16">
    <location>
        <begin position="1178"/>
        <end position="1203"/>
    </location>
</feature>
<feature type="compositionally biased region" description="Basic and acidic residues" evidence="15">
    <location>
        <begin position="172"/>
        <end position="184"/>
    </location>
</feature>
<dbReference type="GO" id="GO:0009055">
    <property type="term" value="F:electron transfer activity"/>
    <property type="evidence" value="ECO:0007669"/>
    <property type="project" value="UniProtKB-UniRule"/>
</dbReference>
<dbReference type="GO" id="GO:0015035">
    <property type="term" value="F:protein-disulfide reductase activity"/>
    <property type="evidence" value="ECO:0007669"/>
    <property type="project" value="UniProtKB-UniRule"/>
</dbReference>
<feature type="compositionally biased region" description="Basic and acidic residues" evidence="15">
    <location>
        <begin position="747"/>
        <end position="760"/>
    </location>
</feature>
<evidence type="ECO:0000256" key="2">
    <source>
        <dbReference type="ARBA" id="ARBA00008823"/>
    </source>
</evidence>
<evidence type="ECO:0000256" key="16">
    <source>
        <dbReference type="SAM" id="Phobius"/>
    </source>
</evidence>
<evidence type="ECO:0000256" key="15">
    <source>
        <dbReference type="SAM" id="MobiDB-lite"/>
    </source>
</evidence>
<feature type="transmembrane region" description="Helical" evidence="16">
    <location>
        <begin position="1055"/>
        <end position="1075"/>
    </location>
</feature>
<feature type="disulfide bond" description="Redox-active" evidence="14">
    <location>
        <begin position="1082"/>
        <end position="1085"/>
    </location>
</feature>
<evidence type="ECO:0000256" key="11">
    <source>
        <dbReference type="ARBA" id="ARBA00023157"/>
    </source>
</evidence>
<feature type="compositionally biased region" description="Basic residues" evidence="15">
    <location>
        <begin position="893"/>
        <end position="910"/>
    </location>
</feature>
<feature type="compositionally biased region" description="Basic and acidic residues" evidence="15">
    <location>
        <begin position="804"/>
        <end position="814"/>
    </location>
</feature>
<keyword evidence="5 14" id="KW-0997">Cell inner membrane</keyword>
<dbReference type="InterPro" id="IPR003752">
    <property type="entry name" value="DiS_bond_form_DsbB/BdbC"/>
</dbReference>
<keyword evidence="7 14" id="KW-0249">Electron transport</keyword>
<evidence type="ECO:0000256" key="1">
    <source>
        <dbReference type="ARBA" id="ARBA00004429"/>
    </source>
</evidence>
<dbReference type="InterPro" id="IPR050183">
    <property type="entry name" value="DsbB"/>
</dbReference>
<dbReference type="AlphaFoldDB" id="Q3JPV7"/>
<evidence type="ECO:0000256" key="12">
    <source>
        <dbReference type="ARBA" id="ARBA00023186"/>
    </source>
</evidence>
<feature type="topological domain" description="Periplasmic" evidence="14">
    <location>
        <begin position="1073"/>
        <end position="1090"/>
    </location>
</feature>
<keyword evidence="13 14" id="KW-0676">Redox-active center</keyword>
<keyword evidence="6 14" id="KW-0812">Transmembrane</keyword>
<keyword evidence="12 14" id="KW-0143">Chaperone</keyword>
<dbReference type="InterPro" id="IPR022920">
    <property type="entry name" value="Disulphide_bond_form_DsbB"/>
</dbReference>
<feature type="transmembrane region" description="Helical" evidence="16">
    <location>
        <begin position="1087"/>
        <end position="1109"/>
    </location>
</feature>
<dbReference type="SUPFAM" id="SSF158442">
    <property type="entry name" value="DsbB-like"/>
    <property type="match status" value="1"/>
</dbReference>
<dbReference type="GO" id="GO:0006457">
    <property type="term" value="P:protein folding"/>
    <property type="evidence" value="ECO:0007669"/>
    <property type="project" value="InterPro"/>
</dbReference>
<feature type="topological domain" description="Cytoplasmic" evidence="14">
    <location>
        <begin position="1205"/>
        <end position="1210"/>
    </location>
</feature>
<feature type="compositionally biased region" description="Low complexity" evidence="15">
    <location>
        <begin position="407"/>
        <end position="419"/>
    </location>
</feature>
<dbReference type="InterPro" id="IPR023380">
    <property type="entry name" value="DsbB-like_sf"/>
</dbReference>